<protein>
    <submittedName>
        <fullName evidence="2">Uncharacterized protein</fullName>
    </submittedName>
</protein>
<dbReference type="AlphaFoldDB" id="A0A0C3JN66"/>
<evidence type="ECO:0000313" key="2">
    <source>
        <dbReference type="EMBL" id="KIN98966.1"/>
    </source>
</evidence>
<reference evidence="3" key="2">
    <citation type="submission" date="2015-01" db="EMBL/GenBank/DDBJ databases">
        <title>Evolutionary Origins and Diversification of the Mycorrhizal Mutualists.</title>
        <authorList>
            <consortium name="DOE Joint Genome Institute"/>
            <consortium name="Mycorrhizal Genomics Consortium"/>
            <person name="Kohler A."/>
            <person name="Kuo A."/>
            <person name="Nagy L.G."/>
            <person name="Floudas D."/>
            <person name="Copeland A."/>
            <person name="Barry K.W."/>
            <person name="Cichocki N."/>
            <person name="Veneault-Fourrey C."/>
            <person name="LaButti K."/>
            <person name="Lindquist E.A."/>
            <person name="Lipzen A."/>
            <person name="Lundell T."/>
            <person name="Morin E."/>
            <person name="Murat C."/>
            <person name="Riley R."/>
            <person name="Ohm R."/>
            <person name="Sun H."/>
            <person name="Tunlid A."/>
            <person name="Henrissat B."/>
            <person name="Grigoriev I.V."/>
            <person name="Hibbett D.S."/>
            <person name="Martin F."/>
        </authorList>
    </citation>
    <scope>NUCLEOTIDE SEQUENCE [LARGE SCALE GENOMIC DNA]</scope>
    <source>
        <strain evidence="3">Marx 270</strain>
    </source>
</reference>
<dbReference type="HOGENOM" id="CLU_2886786_0_0_1"/>
<feature type="region of interest" description="Disordered" evidence="1">
    <location>
        <begin position="1"/>
        <end position="20"/>
    </location>
</feature>
<reference evidence="2 3" key="1">
    <citation type="submission" date="2014-04" db="EMBL/GenBank/DDBJ databases">
        <authorList>
            <consortium name="DOE Joint Genome Institute"/>
            <person name="Kuo A."/>
            <person name="Kohler A."/>
            <person name="Costa M.D."/>
            <person name="Nagy L.G."/>
            <person name="Floudas D."/>
            <person name="Copeland A."/>
            <person name="Barry K.W."/>
            <person name="Cichocki N."/>
            <person name="Veneault-Fourrey C."/>
            <person name="LaButti K."/>
            <person name="Lindquist E.A."/>
            <person name="Lipzen A."/>
            <person name="Lundell T."/>
            <person name="Morin E."/>
            <person name="Murat C."/>
            <person name="Sun H."/>
            <person name="Tunlid A."/>
            <person name="Henrissat B."/>
            <person name="Grigoriev I.V."/>
            <person name="Hibbett D.S."/>
            <person name="Martin F."/>
            <person name="Nordberg H.P."/>
            <person name="Cantor M.N."/>
            <person name="Hua S.X."/>
        </authorList>
    </citation>
    <scope>NUCLEOTIDE SEQUENCE [LARGE SCALE GENOMIC DNA]</scope>
    <source>
        <strain evidence="2 3">Marx 270</strain>
    </source>
</reference>
<evidence type="ECO:0000256" key="1">
    <source>
        <dbReference type="SAM" id="MobiDB-lite"/>
    </source>
</evidence>
<keyword evidence="3" id="KW-1185">Reference proteome</keyword>
<proteinExistence type="predicted"/>
<evidence type="ECO:0000313" key="3">
    <source>
        <dbReference type="Proteomes" id="UP000054217"/>
    </source>
</evidence>
<gene>
    <name evidence="2" type="ORF">M404DRAFT_824405</name>
</gene>
<sequence length="63" mass="7331">MPKKREGSELSASCMGRKMEGQVSTLRAQLHYAPRMKAQHWNPHHVKRRYPHPCCLPRVEVPP</sequence>
<name>A0A0C3JN66_PISTI</name>
<dbReference type="EMBL" id="KN832010">
    <property type="protein sequence ID" value="KIN98966.1"/>
    <property type="molecule type" value="Genomic_DNA"/>
</dbReference>
<organism evidence="2 3">
    <name type="scientific">Pisolithus tinctorius Marx 270</name>
    <dbReference type="NCBI Taxonomy" id="870435"/>
    <lineage>
        <taxon>Eukaryota</taxon>
        <taxon>Fungi</taxon>
        <taxon>Dikarya</taxon>
        <taxon>Basidiomycota</taxon>
        <taxon>Agaricomycotina</taxon>
        <taxon>Agaricomycetes</taxon>
        <taxon>Agaricomycetidae</taxon>
        <taxon>Boletales</taxon>
        <taxon>Sclerodermatineae</taxon>
        <taxon>Pisolithaceae</taxon>
        <taxon>Pisolithus</taxon>
    </lineage>
</organism>
<dbReference type="Proteomes" id="UP000054217">
    <property type="component" value="Unassembled WGS sequence"/>
</dbReference>
<dbReference type="InParanoid" id="A0A0C3JN66"/>
<accession>A0A0C3JN66</accession>